<feature type="domain" description="AAA+ ATPase" evidence="6">
    <location>
        <begin position="175"/>
        <end position="311"/>
    </location>
</feature>
<sequence length="1893" mass="216298">MALDTILAIVPMIVEYTFVPVKRHLSYAFNCGSKVEKLKNQVENLKNQRDGLKPHVDEATRRGDEIYANVQNWLTSVDEAIGEADDLVVDEEQARERCFLGLIPNLKKRYKLSKKVEKKAQTVAELREKGEFDLDRISYRPPLWQIVPPSVYNNEVLHSRISILEKVMNALRDPAFNMIGVYGVGGVGKTTLAKEVQRKATEDKLFDVVLMGTVSETPELRKIQGTIADMLCLELKEETEKGRACRLRQRLLQEKKILVILDDIWEQLEPEKVGIPFGNDHKGCKIFLTSRREDILSRDMGTQESFELRVLSEAEAWSLFVTVVGDVTNQDLRSIATEVAKKCAGLPVLIVTVAGALKNRDLNEWNVALKELSKVDNEGIQSKVYATLKLSYNHLASEELKSFFLLCAQIAQSDIQIGDLLLYSMGLDLLRSKDTVEYARNRVYKLVRDLKASCLLLEGDRNGSLKMHDVVRDTALDIASKSQHPFTFRDVVETKEWPNRDFRSCSRIALPSCEIHELPERLECPKLELLVLGRGSIHSKGPDLNISDIFFEGITKLKVLHFTGMCLWSLPPSLGYLTNLLTLCLDKCVLRDASVIGELKRLEVLSFRRSMIEELPREIAHLTRLKLLDLSDCDKLKVIPANVISRLSLLEELYMLKSFGQWELQGLSSSNNASLAELKNLSRLTTLEIDVPDVKMLPKDLFSNKLERYDIVIGKKRHWYDEYLSSRRLRIRLNTDIHLDHGVALLLKKAEVLYLHNVKGIKSILYDMDWEGFPQLKHLDIKSSDDIQYVINSTVQVPSLNVFPILESLSLNKLVSLEKICYGRLTTGPFTKLRILKVGKCNRLKSLFSFSMVRNLSQLQEMTVEYCQNMEEIVIDQSGVGEDNIEVAEFSQLRSLTLQGLPALKSFCLKVKESTSDDGGSNEIVLEGDVHNPRPLFEKMVSFPNLEKLSVESIGCQDLKYLFTTSFVKGLLRLKRLQIENCEFMERIVLTEEFAEEERLDKIIFSDLKNLTLRNLSNLKSFCDRLSQSLFDEKISFPNLEKFYVESTGCQDLKYLFTTSFVKSLLRLKSLQIDNCGFIERIVLTEEFAEEERLDKIIFSDLENLTLWNLSNLTSFCDGHFIEFCSLTRLEIKCCPAIKTFVSNLLSQSLFDEKVAFSSLEHLSISMMSNLERIWHNQLARGSFCMLKSMTVNYCENLHTLFPSNDLRRFQKLEQLNLTECDSLEEIYQLPEFNTEEESFAIDLNLRSMEIHFLKNLKNLFPASVAQNLLLLEKLTVYYCGVETIVAKVEGAKLLSLNLRNLQDIRRFYPGIHSLEFPRLKDLKMHDCGNGMEFCSDLFSLQGQHGEEQHHITIQQPLHLEKKVFPNLELLSLDGQMIEMILQCQLPKGFLSKVKSVELSYIRGKSSVALFGFLQRLPNLEIVYVKDSSLQEFVFQCEDYGGAMLPKIRKLNLLDLHDLKHIWQPHPQMDLVLQNLQTMNVFHCYNLVSLAPSSASFQNLTTLKVESCKVLKHLVTPSAAKSMVQLVTMEIRACEMLTEIVVDEQNGTPEEIEFGKLKTLQLIDLESLTSFYFGGFTFKFPCLEVVTVERCPSMRTFSAGVLSTPKLQCVQLREIHFQKWLWEGDLNTTIRQLYTEMDGFNGIEKFILSKFPHIKEKWHTQLPLKLPDGLSVLVVDNCEYFSKALSSNQLQFLNRLVVLIVEKCSSLEEIFDLEGMNAVEGHDELVLWLQELHLIDLPKLRRLWSKDPRGILDFKNLRLLKVHNCSSLGNIFTLPMALELVKLECIEIKGCSSLEEIINKEGEEEGARDKTIFPSLNSIILEYLPSLVSFYSGSDVLNCPSLKKIEIIDCPKMETFSIKNSSGVIVEGSKEPCKRCFDAPTVPIFSGKNDEEN</sequence>
<dbReference type="Gene3D" id="3.80.10.10">
    <property type="entry name" value="Ribonuclease Inhibitor"/>
    <property type="match status" value="7"/>
</dbReference>
<organism evidence="7 8">
    <name type="scientific">Hevea brasiliensis</name>
    <name type="common">Para rubber tree</name>
    <name type="synonym">Siphonia brasiliensis</name>
    <dbReference type="NCBI Taxonomy" id="3981"/>
    <lineage>
        <taxon>Eukaryota</taxon>
        <taxon>Viridiplantae</taxon>
        <taxon>Streptophyta</taxon>
        <taxon>Embryophyta</taxon>
        <taxon>Tracheophyta</taxon>
        <taxon>Spermatophyta</taxon>
        <taxon>Magnoliopsida</taxon>
        <taxon>eudicotyledons</taxon>
        <taxon>Gunneridae</taxon>
        <taxon>Pentapetalae</taxon>
        <taxon>rosids</taxon>
        <taxon>fabids</taxon>
        <taxon>Malpighiales</taxon>
        <taxon>Euphorbiaceae</taxon>
        <taxon>Crotonoideae</taxon>
        <taxon>Micrandreae</taxon>
        <taxon>Hevea</taxon>
    </lineage>
</organism>
<proteinExistence type="inferred from homology"/>
<name>A0ABQ9L622_HEVBR</name>
<dbReference type="PANTHER" id="PTHR33463:SF181">
    <property type="entry name" value="AAA+ ATPASE DOMAIN-CONTAINING PROTEIN"/>
    <property type="match status" value="1"/>
</dbReference>
<dbReference type="InterPro" id="IPR027417">
    <property type="entry name" value="P-loop_NTPase"/>
</dbReference>
<evidence type="ECO:0000256" key="5">
    <source>
        <dbReference type="SAM" id="Coils"/>
    </source>
</evidence>
<dbReference type="PRINTS" id="PR00364">
    <property type="entry name" value="DISEASERSIST"/>
</dbReference>
<keyword evidence="2" id="KW-0547">Nucleotide-binding</keyword>
<dbReference type="SUPFAM" id="SSF52047">
    <property type="entry name" value="RNI-like"/>
    <property type="match status" value="2"/>
</dbReference>
<evidence type="ECO:0000256" key="2">
    <source>
        <dbReference type="ARBA" id="ARBA00022741"/>
    </source>
</evidence>
<dbReference type="InterPro" id="IPR042197">
    <property type="entry name" value="Apaf_helical"/>
</dbReference>
<dbReference type="Pfam" id="PF23247">
    <property type="entry name" value="LRR_RPS2"/>
    <property type="match status" value="5"/>
</dbReference>
<gene>
    <name evidence="7" type="ORF">P3X46_025248</name>
</gene>
<feature type="coiled-coil region" evidence="5">
    <location>
        <begin position="28"/>
        <end position="55"/>
    </location>
</feature>
<protein>
    <recommendedName>
        <fullName evidence="6">AAA+ ATPase domain-containing protein</fullName>
    </recommendedName>
</protein>
<reference evidence="7" key="1">
    <citation type="journal article" date="2023" name="Plant Biotechnol. J.">
        <title>Chromosome-level wild Hevea brasiliensis genome provides new tools for genomic-assisted breeding and valuable loci to elevate rubber yield.</title>
        <authorList>
            <person name="Cheng H."/>
            <person name="Song X."/>
            <person name="Hu Y."/>
            <person name="Wu T."/>
            <person name="Yang Q."/>
            <person name="An Z."/>
            <person name="Feng S."/>
            <person name="Deng Z."/>
            <person name="Wu W."/>
            <person name="Zeng X."/>
            <person name="Tu M."/>
            <person name="Wang X."/>
            <person name="Huang H."/>
        </authorList>
    </citation>
    <scope>NUCLEOTIDE SEQUENCE</scope>
    <source>
        <strain evidence="7">MT/VB/25A 57/8</strain>
    </source>
</reference>
<dbReference type="InterPro" id="IPR003593">
    <property type="entry name" value="AAA+_ATPase"/>
</dbReference>
<evidence type="ECO:0000259" key="6">
    <source>
        <dbReference type="SMART" id="SM00382"/>
    </source>
</evidence>
<comment type="caution">
    <text evidence="7">The sequence shown here is derived from an EMBL/GenBank/DDBJ whole genome shotgun (WGS) entry which is preliminary data.</text>
</comment>
<dbReference type="Gene3D" id="1.10.8.430">
    <property type="entry name" value="Helical domain of apoptotic protease-activating factors"/>
    <property type="match status" value="1"/>
</dbReference>
<comment type="similarity">
    <text evidence="1">Belongs to the disease resistance NB-LRR family.</text>
</comment>
<dbReference type="PANTHER" id="PTHR33463">
    <property type="entry name" value="NB-ARC DOMAIN-CONTAINING PROTEIN-RELATED"/>
    <property type="match status" value="1"/>
</dbReference>
<evidence type="ECO:0000256" key="3">
    <source>
        <dbReference type="ARBA" id="ARBA00022821"/>
    </source>
</evidence>
<accession>A0ABQ9L622</accession>
<dbReference type="InterPro" id="IPR057135">
    <property type="entry name" value="At4g27190-like_LRR"/>
</dbReference>
<evidence type="ECO:0000313" key="7">
    <source>
        <dbReference type="EMBL" id="KAJ9159773.1"/>
    </source>
</evidence>
<dbReference type="SUPFAM" id="SSF52058">
    <property type="entry name" value="L domain-like"/>
    <property type="match status" value="3"/>
</dbReference>
<evidence type="ECO:0000256" key="1">
    <source>
        <dbReference type="ARBA" id="ARBA00008894"/>
    </source>
</evidence>
<keyword evidence="8" id="KW-1185">Reference proteome</keyword>
<dbReference type="InterPro" id="IPR032675">
    <property type="entry name" value="LRR_dom_sf"/>
</dbReference>
<keyword evidence="4" id="KW-0067">ATP-binding</keyword>
<evidence type="ECO:0000256" key="4">
    <source>
        <dbReference type="ARBA" id="ARBA00022840"/>
    </source>
</evidence>
<dbReference type="InterPro" id="IPR050905">
    <property type="entry name" value="Plant_NBS-LRR"/>
</dbReference>
<dbReference type="SUPFAM" id="SSF52540">
    <property type="entry name" value="P-loop containing nucleoside triphosphate hydrolases"/>
    <property type="match status" value="1"/>
</dbReference>
<dbReference type="Gene3D" id="3.40.50.300">
    <property type="entry name" value="P-loop containing nucleotide triphosphate hydrolases"/>
    <property type="match status" value="1"/>
</dbReference>
<keyword evidence="3" id="KW-0611">Plant defense</keyword>
<dbReference type="InterPro" id="IPR002182">
    <property type="entry name" value="NB-ARC"/>
</dbReference>
<dbReference type="EMBL" id="JARPOI010000014">
    <property type="protein sequence ID" value="KAJ9159773.1"/>
    <property type="molecule type" value="Genomic_DNA"/>
</dbReference>
<evidence type="ECO:0000313" key="8">
    <source>
        <dbReference type="Proteomes" id="UP001174677"/>
    </source>
</evidence>
<dbReference type="Proteomes" id="UP001174677">
    <property type="component" value="Chromosome 14"/>
</dbReference>
<dbReference type="SMART" id="SM00382">
    <property type="entry name" value="AAA"/>
    <property type="match status" value="1"/>
</dbReference>
<dbReference type="Pfam" id="PF00931">
    <property type="entry name" value="NB-ARC"/>
    <property type="match status" value="1"/>
</dbReference>
<keyword evidence="5" id="KW-0175">Coiled coil</keyword>